<reference evidence="1 2" key="1">
    <citation type="journal article" date="2022" name="Hortic Res">
        <title>A haplotype resolved chromosomal level avocado genome allows analysis of novel avocado genes.</title>
        <authorList>
            <person name="Nath O."/>
            <person name="Fletcher S.J."/>
            <person name="Hayward A."/>
            <person name="Shaw L.M."/>
            <person name="Masouleh A.K."/>
            <person name="Furtado A."/>
            <person name="Henry R.J."/>
            <person name="Mitter N."/>
        </authorList>
    </citation>
    <scope>NUCLEOTIDE SEQUENCE [LARGE SCALE GENOMIC DNA]</scope>
    <source>
        <strain evidence="2">cv. Hass</strain>
    </source>
</reference>
<sequence>MVAWKFPSLYFKQVMYNVLTKWNMQRADISMGGPLFIFCCFVLVSFFFFHGNSAVAALSPVLEIFFSGAVAAGIPGPLCWFQFLHDDESNNAQQRRSAAATIYSCSGDMFRRSLAHVQDSIGDDSGD</sequence>
<organism evidence="1 2">
    <name type="scientific">Persea americana</name>
    <name type="common">Avocado</name>
    <dbReference type="NCBI Taxonomy" id="3435"/>
    <lineage>
        <taxon>Eukaryota</taxon>
        <taxon>Viridiplantae</taxon>
        <taxon>Streptophyta</taxon>
        <taxon>Embryophyta</taxon>
        <taxon>Tracheophyta</taxon>
        <taxon>Spermatophyta</taxon>
        <taxon>Magnoliopsida</taxon>
        <taxon>Magnoliidae</taxon>
        <taxon>Laurales</taxon>
        <taxon>Lauraceae</taxon>
        <taxon>Persea</taxon>
    </lineage>
</organism>
<evidence type="ECO:0000313" key="1">
    <source>
        <dbReference type="EMBL" id="KAJ8625269.1"/>
    </source>
</evidence>
<comment type="caution">
    <text evidence="1">The sequence shown here is derived from an EMBL/GenBank/DDBJ whole genome shotgun (WGS) entry which is preliminary data.</text>
</comment>
<accession>A0ACC2KVK2</accession>
<evidence type="ECO:0000313" key="2">
    <source>
        <dbReference type="Proteomes" id="UP001234297"/>
    </source>
</evidence>
<name>A0ACC2KVK2_PERAE</name>
<proteinExistence type="predicted"/>
<protein>
    <submittedName>
        <fullName evidence="1">Uncharacterized protein</fullName>
    </submittedName>
</protein>
<keyword evidence="2" id="KW-1185">Reference proteome</keyword>
<dbReference type="EMBL" id="CM056819">
    <property type="protein sequence ID" value="KAJ8625269.1"/>
    <property type="molecule type" value="Genomic_DNA"/>
</dbReference>
<dbReference type="Proteomes" id="UP001234297">
    <property type="component" value="Chromosome 11"/>
</dbReference>
<gene>
    <name evidence="1" type="ORF">MRB53_033799</name>
</gene>